<reference evidence="1 2" key="1">
    <citation type="submission" date="2019-07" db="EMBL/GenBank/DDBJ databases">
        <title>Draft genome for Aliikangiella sp. M105.</title>
        <authorList>
            <person name="Wang G."/>
        </authorList>
    </citation>
    <scope>NUCLEOTIDE SEQUENCE [LARGE SCALE GENOMIC DNA]</scope>
    <source>
        <strain evidence="1 2">M105</strain>
    </source>
</reference>
<sequence length="161" mass="18892">MLKLEDFFGFMIDDERSDIQPLLETLGIEKEIESTKVVKTLIKNNGRQAPIINVARRQQVLKYIRPLLNEDMIDYEPNYYTKEINTSSNHDRRYGAEDRLLEFALVIASTKSKKVMADEPKILTVKQLREAAFLESRFDRCWEILSQETHHIVSAFRKSKK</sequence>
<protein>
    <submittedName>
        <fullName evidence="1">Uncharacterized protein</fullName>
    </submittedName>
</protein>
<evidence type="ECO:0000313" key="2">
    <source>
        <dbReference type="Proteomes" id="UP000315439"/>
    </source>
</evidence>
<dbReference type="Proteomes" id="UP000315439">
    <property type="component" value="Unassembled WGS sequence"/>
</dbReference>
<organism evidence="1 2">
    <name type="scientific">Aliikangiella coralliicola</name>
    <dbReference type="NCBI Taxonomy" id="2592383"/>
    <lineage>
        <taxon>Bacteria</taxon>
        <taxon>Pseudomonadati</taxon>
        <taxon>Pseudomonadota</taxon>
        <taxon>Gammaproteobacteria</taxon>
        <taxon>Oceanospirillales</taxon>
        <taxon>Pleioneaceae</taxon>
        <taxon>Aliikangiella</taxon>
    </lineage>
</organism>
<comment type="caution">
    <text evidence="1">The sequence shown here is derived from an EMBL/GenBank/DDBJ whole genome shotgun (WGS) entry which is preliminary data.</text>
</comment>
<proteinExistence type="predicted"/>
<name>A0A545UAG7_9GAMM</name>
<dbReference type="RefSeq" id="WP_142932382.1">
    <property type="nucleotide sequence ID" value="NZ_ML660166.1"/>
</dbReference>
<dbReference type="AlphaFoldDB" id="A0A545UAG7"/>
<gene>
    <name evidence="1" type="ORF">FLL46_16215</name>
</gene>
<dbReference type="OrthoDB" id="9831734at2"/>
<keyword evidence="2" id="KW-1185">Reference proteome</keyword>
<accession>A0A545UAG7</accession>
<evidence type="ECO:0000313" key="1">
    <source>
        <dbReference type="EMBL" id="TQV86459.1"/>
    </source>
</evidence>
<dbReference type="EMBL" id="VIKS01000010">
    <property type="protein sequence ID" value="TQV86459.1"/>
    <property type="molecule type" value="Genomic_DNA"/>
</dbReference>